<evidence type="ECO:0000313" key="2">
    <source>
        <dbReference type="EMBL" id="PCG09209.1"/>
    </source>
</evidence>
<feature type="domain" description="J" evidence="1">
    <location>
        <begin position="30"/>
        <end position="87"/>
    </location>
</feature>
<protein>
    <submittedName>
        <fullName evidence="2">Molecular chaperone DnaJ</fullName>
    </submittedName>
</protein>
<organism evidence="2 3">
    <name type="scientific">Sphingomonas ginsenosidimutans</name>
    <dbReference type="NCBI Taxonomy" id="862134"/>
    <lineage>
        <taxon>Bacteria</taxon>
        <taxon>Pseudomonadati</taxon>
        <taxon>Pseudomonadota</taxon>
        <taxon>Alphaproteobacteria</taxon>
        <taxon>Sphingomonadales</taxon>
        <taxon>Sphingomonadaceae</taxon>
        <taxon>Sphingomonas</taxon>
    </lineage>
</organism>
<accession>A0A2A4HZ61</accession>
<dbReference type="InterPro" id="IPR001623">
    <property type="entry name" value="DnaJ_domain"/>
</dbReference>
<reference evidence="2 3" key="1">
    <citation type="submission" date="2017-09" db="EMBL/GenBank/DDBJ databases">
        <title>Sphingomonas ginsenosidimutans KACC 14949, whole genome shotgun sequence.</title>
        <authorList>
            <person name="Feng G."/>
            <person name="Zhu H."/>
        </authorList>
    </citation>
    <scope>NUCLEOTIDE SEQUENCE [LARGE SCALE GENOMIC DNA]</scope>
    <source>
        <strain evidence="2 3">KACC 14949</strain>
    </source>
</reference>
<dbReference type="InterPro" id="IPR036869">
    <property type="entry name" value="J_dom_sf"/>
</dbReference>
<name>A0A2A4HZ61_9SPHN</name>
<proteinExistence type="predicted"/>
<keyword evidence="3" id="KW-1185">Reference proteome</keyword>
<gene>
    <name evidence="2" type="ORF">COA17_10045</name>
</gene>
<comment type="caution">
    <text evidence="2">The sequence shown here is derived from an EMBL/GenBank/DDBJ whole genome shotgun (WGS) entry which is preliminary data.</text>
</comment>
<dbReference type="CDD" id="cd06257">
    <property type="entry name" value="DnaJ"/>
    <property type="match status" value="1"/>
</dbReference>
<dbReference type="RefSeq" id="WP_066490182.1">
    <property type="nucleotide sequence ID" value="NZ_JAIEOT010000114.1"/>
</dbReference>
<dbReference type="Proteomes" id="UP000218784">
    <property type="component" value="Unassembled WGS sequence"/>
</dbReference>
<dbReference type="SMART" id="SM00271">
    <property type="entry name" value="DnaJ"/>
    <property type="match status" value="1"/>
</dbReference>
<dbReference type="AlphaFoldDB" id="A0A2A4HZ61"/>
<dbReference type="Gene3D" id="1.10.287.110">
    <property type="entry name" value="DnaJ domain"/>
    <property type="match status" value="1"/>
</dbReference>
<sequence length="87" mass="9620">MKWIVAALLIWGVWWLLKKPAARRPSAVRDARALLGVPAGADAGAIRAAHRRLVADVHPDRGGSDEATRRANAARDLLLERLRRPQQ</sequence>
<dbReference type="PROSITE" id="PS50076">
    <property type="entry name" value="DNAJ_2"/>
    <property type="match status" value="1"/>
</dbReference>
<evidence type="ECO:0000313" key="3">
    <source>
        <dbReference type="Proteomes" id="UP000218784"/>
    </source>
</evidence>
<dbReference type="SUPFAM" id="SSF46565">
    <property type="entry name" value="Chaperone J-domain"/>
    <property type="match status" value="1"/>
</dbReference>
<evidence type="ECO:0000259" key="1">
    <source>
        <dbReference type="PROSITE" id="PS50076"/>
    </source>
</evidence>
<dbReference type="EMBL" id="NWVD01000003">
    <property type="protein sequence ID" value="PCG09209.1"/>
    <property type="molecule type" value="Genomic_DNA"/>
</dbReference>